<evidence type="ECO:0008006" key="4">
    <source>
        <dbReference type="Google" id="ProtNLM"/>
    </source>
</evidence>
<evidence type="ECO:0000313" key="3">
    <source>
        <dbReference type="Proteomes" id="UP000734854"/>
    </source>
</evidence>
<dbReference type="EMBL" id="JACMSC010000016">
    <property type="protein sequence ID" value="KAG6483529.1"/>
    <property type="molecule type" value="Genomic_DNA"/>
</dbReference>
<name>A0A8J5KKV3_ZINOF</name>
<sequence length="230" mass="24731">MYDVLGVAAATSGLEIMVAYWRLAAACHPDAVVAADRPTSSCGSTRPTRRSPTQTSAPSMIEGSSSPIRDGGRSILPDRRIPTTPADASRGRGRWTIADCALSIVSTCNLLGSCFGVALHKFNEIMGQAFESRFSLEKDHSEYLTKYQSSPSFPRSVTLSAATRFLARPLEADRSREGAILGRGFAERRRLFADLYRAHGGCGSRSAAFVFLVSGPLFFRTFGGLATGEP</sequence>
<dbReference type="AlphaFoldDB" id="A0A8J5KKV3"/>
<keyword evidence="3" id="KW-1185">Reference proteome</keyword>
<dbReference type="SUPFAM" id="SSF46565">
    <property type="entry name" value="Chaperone J-domain"/>
    <property type="match status" value="1"/>
</dbReference>
<gene>
    <name evidence="2" type="ORF">ZIOFF_060177</name>
</gene>
<accession>A0A8J5KKV3</accession>
<protein>
    <recommendedName>
        <fullName evidence="4">J domain-containing protein</fullName>
    </recommendedName>
</protein>
<feature type="compositionally biased region" description="Low complexity" evidence="1">
    <location>
        <begin position="36"/>
        <end position="59"/>
    </location>
</feature>
<feature type="region of interest" description="Disordered" evidence="1">
    <location>
        <begin position="36"/>
        <end position="88"/>
    </location>
</feature>
<dbReference type="InterPro" id="IPR036869">
    <property type="entry name" value="J_dom_sf"/>
</dbReference>
<evidence type="ECO:0000256" key="1">
    <source>
        <dbReference type="SAM" id="MobiDB-lite"/>
    </source>
</evidence>
<organism evidence="2 3">
    <name type="scientific">Zingiber officinale</name>
    <name type="common">Ginger</name>
    <name type="synonym">Amomum zingiber</name>
    <dbReference type="NCBI Taxonomy" id="94328"/>
    <lineage>
        <taxon>Eukaryota</taxon>
        <taxon>Viridiplantae</taxon>
        <taxon>Streptophyta</taxon>
        <taxon>Embryophyta</taxon>
        <taxon>Tracheophyta</taxon>
        <taxon>Spermatophyta</taxon>
        <taxon>Magnoliopsida</taxon>
        <taxon>Liliopsida</taxon>
        <taxon>Zingiberales</taxon>
        <taxon>Zingiberaceae</taxon>
        <taxon>Zingiber</taxon>
    </lineage>
</organism>
<evidence type="ECO:0000313" key="2">
    <source>
        <dbReference type="EMBL" id="KAG6483529.1"/>
    </source>
</evidence>
<proteinExistence type="predicted"/>
<feature type="compositionally biased region" description="Basic and acidic residues" evidence="1">
    <location>
        <begin position="70"/>
        <end position="81"/>
    </location>
</feature>
<comment type="caution">
    <text evidence="2">The sequence shown here is derived from an EMBL/GenBank/DDBJ whole genome shotgun (WGS) entry which is preliminary data.</text>
</comment>
<dbReference type="Proteomes" id="UP000734854">
    <property type="component" value="Unassembled WGS sequence"/>
</dbReference>
<reference evidence="2 3" key="1">
    <citation type="submission" date="2020-08" db="EMBL/GenBank/DDBJ databases">
        <title>Plant Genome Project.</title>
        <authorList>
            <person name="Zhang R.-G."/>
        </authorList>
    </citation>
    <scope>NUCLEOTIDE SEQUENCE [LARGE SCALE GENOMIC DNA]</scope>
    <source>
        <tissue evidence="2">Rhizome</tissue>
    </source>
</reference>